<evidence type="ECO:0000313" key="4">
    <source>
        <dbReference type="Proteomes" id="UP000298390"/>
    </source>
</evidence>
<dbReference type="Pfam" id="PF25304">
    <property type="entry name" value="WHD_eIF2D"/>
    <property type="match status" value="1"/>
</dbReference>
<dbReference type="PANTHER" id="PTHR12217">
    <property type="entry name" value="EUKARYOTIC TRANSLATION INITIATION FACTOR 2D"/>
    <property type="match status" value="1"/>
</dbReference>
<dbReference type="InterPro" id="IPR057429">
    <property type="entry name" value="WH_eIF2D"/>
</dbReference>
<organism evidence="3 4">
    <name type="scientific">Rhodofomes roseus</name>
    <dbReference type="NCBI Taxonomy" id="34475"/>
    <lineage>
        <taxon>Eukaryota</taxon>
        <taxon>Fungi</taxon>
        <taxon>Dikarya</taxon>
        <taxon>Basidiomycota</taxon>
        <taxon>Agaricomycotina</taxon>
        <taxon>Agaricomycetes</taxon>
        <taxon>Polyporales</taxon>
        <taxon>Rhodofomes</taxon>
    </lineage>
</organism>
<dbReference type="InterPro" id="IPR048248">
    <property type="entry name" value="PUA_eIF2d-like"/>
</dbReference>
<dbReference type="FunFam" id="3.30.780.10:FF:000008">
    <property type="entry name" value="eukaryotic translation initiation factor 2D"/>
    <property type="match status" value="1"/>
</dbReference>
<dbReference type="InterPro" id="IPR039757">
    <property type="entry name" value="EIF2D"/>
</dbReference>
<evidence type="ECO:0000259" key="2">
    <source>
        <dbReference type="PROSITE" id="PS50296"/>
    </source>
</evidence>
<feature type="compositionally biased region" description="Low complexity" evidence="1">
    <location>
        <begin position="181"/>
        <end position="190"/>
    </location>
</feature>
<sequence length="590" mass="65413">MFKKPLSDVKTTAPLRTSDRRKLKQRVLETYNHVAPEDGDVLVPEGLHHQKFVTYADDPGCPNLLPFLSTPAPVIPKLVGGADLMIPGGPPLSFSTTRTAPNADYHREKLGHPIAVGRMAVDELTLERAEENDVKGKAVYVLHTWKDALWEIGASNGQDVPEPRTLEPATNGQREQEEETGGQAQEADGQPTANGVAEQPQSVTNEHAVAAEASSLPLTPEDVSHYLRDALLQALQTSLASLPASSFPIPASTFWSSYILPARPVYATGRREPLDPSKMDVKHSTHKSVKAFLKACAKDGLIKLKDAKGGDVFVTAVFPKHSDVAEHREHRTVKDAELKQQKAEDRERKEREAEEKRKGEIHITELWKPFGTTLSFFVAADKQTSELFTLSDIKTIVNTYIASKSLVNAQEQAYINVSQDDALLAAVTSKNELGVEFLKREEVLTRLRDHMQGWYEIRVEGKDPLRKYVRSARSFAKLFSTILLVLILSIDRKGQLKPVQVVMKIRQGRKACTLVTGFEPYSLSAEDLAEELRRICASSTSVNPVHGKASEMEVMVQGKQIKAVTDLLVNKGVPKKWIEVTDMTAEKKKK</sequence>
<reference evidence="3 4" key="1">
    <citation type="submission" date="2019-01" db="EMBL/GenBank/DDBJ databases">
        <title>Genome sequencing of the rare red list fungi Fomitopsis rosea.</title>
        <authorList>
            <person name="Buettner E."/>
            <person name="Kellner H."/>
        </authorList>
    </citation>
    <scope>NUCLEOTIDE SEQUENCE [LARGE SCALE GENOMIC DNA]</scope>
    <source>
        <strain evidence="3 4">DSM 105464</strain>
    </source>
</reference>
<dbReference type="InterPro" id="IPR036877">
    <property type="entry name" value="SUI1_dom_sf"/>
</dbReference>
<dbReference type="InterPro" id="IPR058886">
    <property type="entry name" value="SWIB_eIF2D"/>
</dbReference>
<dbReference type="InterPro" id="IPR041366">
    <property type="entry name" value="Pre-PUA"/>
</dbReference>
<dbReference type="InterPro" id="IPR036885">
    <property type="entry name" value="SWIB_MDM2_dom_sf"/>
</dbReference>
<comment type="caution">
    <text evidence="3">The sequence shown here is derived from an EMBL/GenBank/DDBJ whole genome shotgun (WGS) entry which is preliminary data.</text>
</comment>
<dbReference type="PROSITE" id="PS50296">
    <property type="entry name" value="SUI1"/>
    <property type="match status" value="1"/>
</dbReference>
<dbReference type="InterPro" id="IPR039759">
    <property type="entry name" value="eIF2D_SUI1"/>
</dbReference>
<name>A0A4Y9YQ53_9APHY</name>
<accession>A0A4Y9YQ53</accession>
<evidence type="ECO:0000256" key="1">
    <source>
        <dbReference type="SAM" id="MobiDB-lite"/>
    </source>
</evidence>
<dbReference type="PANTHER" id="PTHR12217:SF4">
    <property type="entry name" value="EUKARYOTIC TRANSLATION INITIATION FACTOR 2D"/>
    <property type="match status" value="1"/>
</dbReference>
<dbReference type="GO" id="GO:0003743">
    <property type="term" value="F:translation initiation factor activity"/>
    <property type="evidence" value="ECO:0007669"/>
    <property type="project" value="InterPro"/>
</dbReference>
<evidence type="ECO:0000313" key="3">
    <source>
        <dbReference type="EMBL" id="TFY63903.1"/>
    </source>
</evidence>
<proteinExistence type="predicted"/>
<dbReference type="CDD" id="cd21156">
    <property type="entry name" value="PUA_eIF2d-like"/>
    <property type="match status" value="1"/>
</dbReference>
<dbReference type="CDD" id="cd11608">
    <property type="entry name" value="eIF2D_C"/>
    <property type="match status" value="1"/>
</dbReference>
<dbReference type="Pfam" id="PF17832">
    <property type="entry name" value="Pre-PUA"/>
    <property type="match status" value="1"/>
</dbReference>
<dbReference type="Proteomes" id="UP000298390">
    <property type="component" value="Unassembled WGS sequence"/>
</dbReference>
<dbReference type="STRING" id="34475.A0A4Y9YQ53"/>
<dbReference type="GO" id="GO:0001731">
    <property type="term" value="P:formation of translation preinitiation complex"/>
    <property type="evidence" value="ECO:0007669"/>
    <property type="project" value="InterPro"/>
</dbReference>
<gene>
    <name evidence="3" type="ORF">EVJ58_g2961</name>
</gene>
<dbReference type="Pfam" id="PF26291">
    <property type="entry name" value="SWIB_eIF2D"/>
    <property type="match status" value="1"/>
</dbReference>
<feature type="region of interest" description="Disordered" evidence="1">
    <location>
        <begin position="1"/>
        <end position="20"/>
    </location>
</feature>
<dbReference type="Gene3D" id="3.10.400.20">
    <property type="match status" value="2"/>
</dbReference>
<dbReference type="Pfam" id="PF26292">
    <property type="entry name" value="PUA_elF2D"/>
    <property type="match status" value="1"/>
</dbReference>
<dbReference type="InterPro" id="IPR001950">
    <property type="entry name" value="SUI1"/>
</dbReference>
<dbReference type="SUPFAM" id="SSF47592">
    <property type="entry name" value="SWIB/MDM2 domain"/>
    <property type="match status" value="1"/>
</dbReference>
<protein>
    <recommendedName>
        <fullName evidence="2">SUI1 domain-containing protein</fullName>
    </recommendedName>
</protein>
<feature type="region of interest" description="Disordered" evidence="1">
    <location>
        <begin position="326"/>
        <end position="357"/>
    </location>
</feature>
<dbReference type="SUPFAM" id="SSF55159">
    <property type="entry name" value="eIF1-like"/>
    <property type="match status" value="1"/>
</dbReference>
<dbReference type="AlphaFoldDB" id="A0A4Y9YQ53"/>
<dbReference type="Pfam" id="PF01253">
    <property type="entry name" value="SUI1"/>
    <property type="match status" value="1"/>
</dbReference>
<dbReference type="EMBL" id="SEKV01000115">
    <property type="protein sequence ID" value="TFY63903.1"/>
    <property type="molecule type" value="Genomic_DNA"/>
</dbReference>
<feature type="domain" description="SUI1" evidence="2">
    <location>
        <begin position="499"/>
        <end position="572"/>
    </location>
</feature>
<feature type="region of interest" description="Disordered" evidence="1">
    <location>
        <begin position="154"/>
        <end position="201"/>
    </location>
</feature>
<dbReference type="Gene3D" id="3.30.780.10">
    <property type="entry name" value="SUI1-like domain"/>
    <property type="match status" value="1"/>
</dbReference>